<evidence type="ECO:0000256" key="1">
    <source>
        <dbReference type="SAM" id="MobiDB-lite"/>
    </source>
</evidence>
<accession>V8CEJ0</accession>
<sequence length="364" mass="39949">MGFSNSYVERLRKKARGVILPTQEICAIIESSFDLSAPRTIADFGAGTLYFSEYFAEKMTDNDISIGGGQQLERVSFLAKNGDYCGESAVTYDQVCALDSPCKAPFLAQKSFREEAESNAQSKPFSSTILESKSVNKKQAQDQKSNCEPLTQASAQSLDSSSSSSRAAAKDSRICENTPTLTTPQAAGFCDDFVGCQGVGAGSYLSGNDYPPNVCNQSHCSPKAESPKGKVVAIDSIYTTLTPTTHHPNITLESSLDSALAHYAFDLFFASDVLHHLSQDFTESLLESIAHIPIIIIKDIDSRHIFGHYANALHDLVFNQEKVCKVYPNKLESTLQALGYTTRYHYLPKLWYPHFLLLAYKAAK</sequence>
<evidence type="ECO:0000313" key="2">
    <source>
        <dbReference type="EMBL" id="ETD25779.1"/>
    </source>
</evidence>
<organism evidence="2 3">
    <name type="scientific">Helicobacter canis NCTC 12740</name>
    <dbReference type="NCBI Taxonomy" id="1357399"/>
    <lineage>
        <taxon>Bacteria</taxon>
        <taxon>Pseudomonadati</taxon>
        <taxon>Campylobacterota</taxon>
        <taxon>Epsilonproteobacteria</taxon>
        <taxon>Campylobacterales</taxon>
        <taxon>Helicobacteraceae</taxon>
        <taxon>Helicobacter</taxon>
    </lineage>
</organism>
<feature type="region of interest" description="Disordered" evidence="1">
    <location>
        <begin position="117"/>
        <end position="171"/>
    </location>
</feature>
<name>V8CEJ0_9HELI</name>
<dbReference type="STRING" id="1357399.HMPREF2087_01610"/>
<comment type="caution">
    <text evidence="2">The sequence shown here is derived from an EMBL/GenBank/DDBJ whole genome shotgun (WGS) entry which is preliminary data.</text>
</comment>
<keyword evidence="3" id="KW-1185">Reference proteome</keyword>
<dbReference type="AlphaFoldDB" id="V8CEJ0"/>
<evidence type="ECO:0000313" key="3">
    <source>
        <dbReference type="Proteomes" id="UP000018688"/>
    </source>
</evidence>
<protein>
    <submittedName>
        <fullName evidence="2">Uncharacterized protein</fullName>
    </submittedName>
</protein>
<reference evidence="2 3" key="1">
    <citation type="submission" date="2013-10" db="EMBL/GenBank/DDBJ databases">
        <title>The Genome Sequence of Helicobacter canis NCTC 12740.</title>
        <authorList>
            <consortium name="The Broad Institute Genomics Platform"/>
            <person name="Earl A."/>
            <person name="Fox J.G."/>
            <person name="Shen Z."/>
            <person name="Young S.K."/>
            <person name="Zeng Q."/>
            <person name="Gargeya S."/>
            <person name="Fitzgerald M."/>
            <person name="Abouelleil A."/>
            <person name="Alvarado L."/>
            <person name="Chapman S.B."/>
            <person name="Gainer-Dewar J."/>
            <person name="Goldberg J."/>
            <person name="Griggs A."/>
            <person name="Gujja S."/>
            <person name="Hansen M."/>
            <person name="Howarth C."/>
            <person name="Imamovic A."/>
            <person name="Ireland A."/>
            <person name="Larimer J."/>
            <person name="McCowan C."/>
            <person name="Murphy C."/>
            <person name="Pearson M."/>
            <person name="Poon T.W."/>
            <person name="Priest M."/>
            <person name="Roberts A."/>
            <person name="Saif S."/>
            <person name="Shea T."/>
            <person name="Sykes S."/>
            <person name="Wortman J."/>
            <person name="Nusbaum C."/>
            <person name="Birren B."/>
        </authorList>
    </citation>
    <scope>NUCLEOTIDE SEQUENCE [LARGE SCALE GENOMIC DNA]</scope>
    <source>
        <strain evidence="2 3">NCTC 12740</strain>
    </source>
</reference>
<dbReference type="PATRIC" id="fig|1357399.3.peg.1690"/>
<dbReference type="Proteomes" id="UP000018688">
    <property type="component" value="Unassembled WGS sequence"/>
</dbReference>
<proteinExistence type="predicted"/>
<dbReference type="RefSeq" id="WP_023930640.1">
    <property type="nucleotide sequence ID" value="NZ_KI669458.1"/>
</dbReference>
<feature type="compositionally biased region" description="Polar residues" evidence="1">
    <location>
        <begin position="142"/>
        <end position="151"/>
    </location>
</feature>
<dbReference type="HOGENOM" id="CLU_760239_0_0_7"/>
<feature type="compositionally biased region" description="Polar residues" evidence="1">
    <location>
        <begin position="118"/>
        <end position="133"/>
    </location>
</feature>
<dbReference type="EMBL" id="AZJJ01000007">
    <property type="protein sequence ID" value="ETD25779.1"/>
    <property type="molecule type" value="Genomic_DNA"/>
</dbReference>
<gene>
    <name evidence="2" type="ORF">HMPREF2087_01610</name>
</gene>
<feature type="compositionally biased region" description="Low complexity" evidence="1">
    <location>
        <begin position="152"/>
        <end position="167"/>
    </location>
</feature>